<evidence type="ECO:0000259" key="4">
    <source>
        <dbReference type="PROSITE" id="PS51077"/>
    </source>
</evidence>
<proteinExistence type="predicted"/>
<dbReference type="RefSeq" id="WP_106736706.1">
    <property type="nucleotide sequence ID" value="NZ_CP027657.1"/>
</dbReference>
<dbReference type="SUPFAM" id="SSF55781">
    <property type="entry name" value="GAF domain-like"/>
    <property type="match status" value="1"/>
</dbReference>
<evidence type="ECO:0000256" key="3">
    <source>
        <dbReference type="ARBA" id="ARBA00023163"/>
    </source>
</evidence>
<dbReference type="PANTHER" id="PTHR30136:SF35">
    <property type="entry name" value="HTH-TYPE TRANSCRIPTIONAL REGULATOR RV1719"/>
    <property type="match status" value="1"/>
</dbReference>
<evidence type="ECO:0000313" key="6">
    <source>
        <dbReference type="EMBL" id="AVO51863.1"/>
    </source>
</evidence>
<dbReference type="InterPro" id="IPR011991">
    <property type="entry name" value="ArsR-like_HTH"/>
</dbReference>
<dbReference type="InterPro" id="IPR050707">
    <property type="entry name" value="HTH_MetabolicPath_Reg"/>
</dbReference>
<feature type="domain" description="HTH iclR-type" evidence="4">
    <location>
        <begin position="3"/>
        <end position="65"/>
    </location>
</feature>
<dbReference type="InterPro" id="IPR005471">
    <property type="entry name" value="Tscrpt_reg_IclR_N"/>
</dbReference>
<dbReference type="CDD" id="cd00090">
    <property type="entry name" value="HTH_ARSR"/>
    <property type="match status" value="1"/>
</dbReference>
<keyword evidence="1" id="KW-0805">Transcription regulation</keyword>
<dbReference type="InterPro" id="IPR014757">
    <property type="entry name" value="Tscrpt_reg_IclR_C"/>
</dbReference>
<evidence type="ECO:0000256" key="2">
    <source>
        <dbReference type="ARBA" id="ARBA00023125"/>
    </source>
</evidence>
<dbReference type="FunFam" id="1.10.10.10:FF:000056">
    <property type="entry name" value="IclR family transcriptional regulator"/>
    <property type="match status" value="1"/>
</dbReference>
<dbReference type="GO" id="GO:0003700">
    <property type="term" value="F:DNA-binding transcription factor activity"/>
    <property type="evidence" value="ECO:0007669"/>
    <property type="project" value="TreeGrafter"/>
</dbReference>
<dbReference type="Gene3D" id="3.30.450.40">
    <property type="match status" value="1"/>
</dbReference>
<organism evidence="6 7">
    <name type="scientific">Ectopseudomonas mendocina</name>
    <name type="common">Pseudomonas mendocina</name>
    <dbReference type="NCBI Taxonomy" id="300"/>
    <lineage>
        <taxon>Bacteria</taxon>
        <taxon>Pseudomonadati</taxon>
        <taxon>Pseudomonadota</taxon>
        <taxon>Gammaproteobacteria</taxon>
        <taxon>Pseudomonadales</taxon>
        <taxon>Pseudomonadaceae</taxon>
        <taxon>Ectopseudomonas</taxon>
    </lineage>
</organism>
<accession>A0A2R3QJB5</accession>
<keyword evidence="2" id="KW-0238">DNA-binding</keyword>
<dbReference type="PANTHER" id="PTHR30136">
    <property type="entry name" value="HELIX-TURN-HELIX TRANSCRIPTIONAL REGULATOR, ICLR FAMILY"/>
    <property type="match status" value="1"/>
</dbReference>
<name>A0A2R3QJB5_ECTME</name>
<dbReference type="Gene3D" id="1.10.10.10">
    <property type="entry name" value="Winged helix-like DNA-binding domain superfamily/Winged helix DNA-binding domain"/>
    <property type="match status" value="1"/>
</dbReference>
<sequence>MSTSVRDRALSILELLVKHVGGLPMSEIADRLDIPRTATHRLLNELKDMGYVKQNAATTHYLLTVKLASLGLTYLAASGITDATQPLLDELAQETGELIRMAVIEGNHLIWVAKAQGARTGLRYDPDAGSDVYLPATANGLAWMAAESEERALELIAEQGMERAQHMGPNAPKSLRELLDRIDQTHKRGYGVVHDVYEPGTSAVAVVIRHVDDGRPIGTVSAAGPSARMTAEKIEAIAPQLQDCAKRLAALSLVSPAFNSR</sequence>
<protein>
    <submittedName>
        <fullName evidence="6">IclR family transcriptional regulator</fullName>
    </submittedName>
</protein>
<dbReference type="Pfam" id="PF01614">
    <property type="entry name" value="IclR_C"/>
    <property type="match status" value="1"/>
</dbReference>
<evidence type="ECO:0000256" key="1">
    <source>
        <dbReference type="ARBA" id="ARBA00023015"/>
    </source>
</evidence>
<evidence type="ECO:0000259" key="5">
    <source>
        <dbReference type="PROSITE" id="PS51078"/>
    </source>
</evidence>
<dbReference type="AlphaFoldDB" id="A0A2R3QJB5"/>
<dbReference type="OrthoDB" id="9807558at2"/>
<dbReference type="InterPro" id="IPR036390">
    <property type="entry name" value="WH_DNA-bd_sf"/>
</dbReference>
<dbReference type="Pfam" id="PF09339">
    <property type="entry name" value="HTH_IclR"/>
    <property type="match status" value="1"/>
</dbReference>
<evidence type="ECO:0000313" key="7">
    <source>
        <dbReference type="Proteomes" id="UP000238327"/>
    </source>
</evidence>
<dbReference type="PROSITE" id="PS51078">
    <property type="entry name" value="ICLR_ED"/>
    <property type="match status" value="1"/>
</dbReference>
<dbReference type="SUPFAM" id="SSF46785">
    <property type="entry name" value="Winged helix' DNA-binding domain"/>
    <property type="match status" value="1"/>
</dbReference>
<reference evidence="6 7" key="1">
    <citation type="submission" date="2018-03" db="EMBL/GenBank/DDBJ databases">
        <title>Complete genome sequence and methylome analysis of Pseudomonas mendocina NEB 698.</title>
        <authorList>
            <person name="Morgan R.D."/>
        </authorList>
    </citation>
    <scope>NUCLEOTIDE SEQUENCE [LARGE SCALE GENOMIC DNA]</scope>
    <source>
        <strain evidence="6 7">NEB698</strain>
    </source>
</reference>
<dbReference type="GO" id="GO:0003677">
    <property type="term" value="F:DNA binding"/>
    <property type="evidence" value="ECO:0007669"/>
    <property type="project" value="UniProtKB-KW"/>
</dbReference>
<dbReference type="Proteomes" id="UP000238327">
    <property type="component" value="Chromosome"/>
</dbReference>
<keyword evidence="3" id="KW-0804">Transcription</keyword>
<dbReference type="EMBL" id="CP027657">
    <property type="protein sequence ID" value="AVO51863.1"/>
    <property type="molecule type" value="Genomic_DNA"/>
</dbReference>
<dbReference type="PROSITE" id="PS51077">
    <property type="entry name" value="HTH_ICLR"/>
    <property type="match status" value="1"/>
</dbReference>
<dbReference type="InterPro" id="IPR036388">
    <property type="entry name" value="WH-like_DNA-bd_sf"/>
</dbReference>
<feature type="domain" description="IclR-ED" evidence="5">
    <location>
        <begin position="66"/>
        <end position="254"/>
    </location>
</feature>
<dbReference type="InterPro" id="IPR029016">
    <property type="entry name" value="GAF-like_dom_sf"/>
</dbReference>
<dbReference type="GO" id="GO:0045892">
    <property type="term" value="P:negative regulation of DNA-templated transcription"/>
    <property type="evidence" value="ECO:0007669"/>
    <property type="project" value="TreeGrafter"/>
</dbReference>
<gene>
    <name evidence="6" type="ORF">C7A17_03485</name>
</gene>
<dbReference type="SMART" id="SM00346">
    <property type="entry name" value="HTH_ICLR"/>
    <property type="match status" value="1"/>
</dbReference>